<evidence type="ECO:0000256" key="1">
    <source>
        <dbReference type="SAM" id="Phobius"/>
    </source>
</evidence>
<protein>
    <recommendedName>
        <fullName evidence="2">Anti-sigma K factor RskA C-terminal domain-containing protein</fullName>
    </recommendedName>
</protein>
<dbReference type="InterPro" id="IPR018764">
    <property type="entry name" value="RskA_C"/>
</dbReference>
<accession>A0ABM8E1S2</accession>
<dbReference type="RefSeq" id="WP_263797516.1">
    <property type="nucleotide sequence ID" value="NZ_AP027141.1"/>
</dbReference>
<dbReference type="EMBL" id="AP027141">
    <property type="protein sequence ID" value="BDV31898.1"/>
    <property type="molecule type" value="Genomic_DNA"/>
</dbReference>
<proteinExistence type="predicted"/>
<reference evidence="3 4" key="1">
    <citation type="submission" date="2022-12" db="EMBL/GenBank/DDBJ databases">
        <title>Microbacterium terricola strain KV-448 chromosome, complete genome.</title>
        <authorList>
            <person name="Oshima T."/>
            <person name="Moriya T."/>
            <person name="Bessho Y."/>
        </authorList>
    </citation>
    <scope>NUCLEOTIDE SEQUENCE [LARGE SCALE GENOMIC DNA]</scope>
    <source>
        <strain evidence="3 4">KV-448</strain>
    </source>
</reference>
<keyword evidence="4" id="KW-1185">Reference proteome</keyword>
<keyword evidence="1" id="KW-0812">Transmembrane</keyword>
<feature type="domain" description="Anti-sigma K factor RskA C-terminal" evidence="2">
    <location>
        <begin position="94"/>
        <end position="219"/>
    </location>
</feature>
<keyword evidence="1" id="KW-0472">Membrane</keyword>
<organism evidence="3 4">
    <name type="scientific">Microbacterium terricola</name>
    <dbReference type="NCBI Taxonomy" id="344163"/>
    <lineage>
        <taxon>Bacteria</taxon>
        <taxon>Bacillati</taxon>
        <taxon>Actinomycetota</taxon>
        <taxon>Actinomycetes</taxon>
        <taxon>Micrococcales</taxon>
        <taxon>Microbacteriaceae</taxon>
        <taxon>Microbacterium</taxon>
    </lineage>
</organism>
<dbReference type="Pfam" id="PF10099">
    <property type="entry name" value="RskA_C"/>
    <property type="match status" value="1"/>
</dbReference>
<evidence type="ECO:0000259" key="2">
    <source>
        <dbReference type="Pfam" id="PF10099"/>
    </source>
</evidence>
<evidence type="ECO:0000313" key="3">
    <source>
        <dbReference type="EMBL" id="BDV31898.1"/>
    </source>
</evidence>
<sequence>MSHLDPDQLALLALGEPVGSPEDLAHLASCRQCSDELAQLSRTVQIARSTISDDELESPPPQVWAGIAAELGLGAAEPETTRAPRRGVRTAWILAAALVAVAGIGAGIWAVVVPPAPVTVASATLDAFPDHPTAAGTADVDRTADGTRRLVVTLDASTPETEYREVWLIRNDAQALISLGVLDGDEGSFPIPDGVDLAEYSLVDISVEPLDGDPAHSGDSIVRGELVQRG</sequence>
<dbReference type="Proteomes" id="UP001317779">
    <property type="component" value="Chromosome"/>
</dbReference>
<evidence type="ECO:0000313" key="4">
    <source>
        <dbReference type="Proteomes" id="UP001317779"/>
    </source>
</evidence>
<feature type="transmembrane region" description="Helical" evidence="1">
    <location>
        <begin position="91"/>
        <end position="112"/>
    </location>
</feature>
<gene>
    <name evidence="3" type="ORF">Microterr_25580</name>
</gene>
<keyword evidence="1" id="KW-1133">Transmembrane helix</keyword>
<name>A0ABM8E1S2_9MICO</name>